<organism evidence="2 3">
    <name type="scientific">Hyaloscypha hepaticicola</name>
    <dbReference type="NCBI Taxonomy" id="2082293"/>
    <lineage>
        <taxon>Eukaryota</taxon>
        <taxon>Fungi</taxon>
        <taxon>Dikarya</taxon>
        <taxon>Ascomycota</taxon>
        <taxon>Pezizomycotina</taxon>
        <taxon>Leotiomycetes</taxon>
        <taxon>Helotiales</taxon>
        <taxon>Hyaloscyphaceae</taxon>
        <taxon>Hyaloscypha</taxon>
    </lineage>
</organism>
<sequence>MAVLKFPVMLHEARMEYRTDVRRYFGVVSEQHSETEHSGEHDETQRWRERLLIHMTRHNGGHDDDEHNSGHNDGGNGHRMAYQAQRFIFRHCFSSANLQSLELLECLGFFGATEPRDKVFAIYHLASDIPLAFRPDYRASLGGVYAQFTRQIVKQTNNLTLLQFKQLELRTPKSLEGIPTWASDYRTGFELAVPNCYHAAGTTRASYSAGSNPSILSPRRFDIAQVHFVLDLSHLSRSFAQFPAYYAGPNYLFINHFRKPLAIPQYLEDYTGDPHISFDTFLQAVFHNTGEDRMLTMAYAWLMEDPDVNLLVRNWRG</sequence>
<evidence type="ECO:0000256" key="1">
    <source>
        <dbReference type="SAM" id="MobiDB-lite"/>
    </source>
</evidence>
<proteinExistence type="predicted"/>
<keyword evidence="3" id="KW-1185">Reference proteome</keyword>
<reference evidence="2 3" key="1">
    <citation type="submission" date="2016-05" db="EMBL/GenBank/DDBJ databases">
        <title>A degradative enzymes factory behind the ericoid mycorrhizal symbiosis.</title>
        <authorList>
            <consortium name="DOE Joint Genome Institute"/>
            <person name="Martino E."/>
            <person name="Morin E."/>
            <person name="Grelet G."/>
            <person name="Kuo A."/>
            <person name="Kohler A."/>
            <person name="Daghino S."/>
            <person name="Barry K."/>
            <person name="Choi C."/>
            <person name="Cichocki N."/>
            <person name="Clum A."/>
            <person name="Copeland A."/>
            <person name="Hainaut M."/>
            <person name="Haridas S."/>
            <person name="Labutti K."/>
            <person name="Lindquist E."/>
            <person name="Lipzen A."/>
            <person name="Khouja H.-R."/>
            <person name="Murat C."/>
            <person name="Ohm R."/>
            <person name="Olson A."/>
            <person name="Spatafora J."/>
            <person name="Veneault-Fourrey C."/>
            <person name="Henrissat B."/>
            <person name="Grigoriev I."/>
            <person name="Martin F."/>
            <person name="Perotto S."/>
        </authorList>
    </citation>
    <scope>NUCLEOTIDE SEQUENCE [LARGE SCALE GENOMIC DNA]</scope>
    <source>
        <strain evidence="2 3">UAMH 7357</strain>
    </source>
</reference>
<protein>
    <submittedName>
        <fullName evidence="2">Uncharacterized protein</fullName>
    </submittedName>
</protein>
<feature type="compositionally biased region" description="Basic and acidic residues" evidence="1">
    <location>
        <begin position="60"/>
        <end position="70"/>
    </location>
</feature>
<name>A0A2J6PEQ7_9HELO</name>
<feature type="region of interest" description="Disordered" evidence="1">
    <location>
        <begin position="58"/>
        <end position="77"/>
    </location>
</feature>
<evidence type="ECO:0000313" key="2">
    <source>
        <dbReference type="EMBL" id="PMD12376.1"/>
    </source>
</evidence>
<dbReference type="OrthoDB" id="4161611at2759"/>
<evidence type="ECO:0000313" key="3">
    <source>
        <dbReference type="Proteomes" id="UP000235672"/>
    </source>
</evidence>
<dbReference type="EMBL" id="KZ613552">
    <property type="protein sequence ID" value="PMD12376.1"/>
    <property type="molecule type" value="Genomic_DNA"/>
</dbReference>
<gene>
    <name evidence="2" type="ORF">NA56DRAFT_713213</name>
</gene>
<dbReference type="PANTHER" id="PTHR24148:SF64">
    <property type="entry name" value="HETEROKARYON INCOMPATIBILITY DOMAIN-CONTAINING PROTEIN"/>
    <property type="match status" value="1"/>
</dbReference>
<dbReference type="AlphaFoldDB" id="A0A2J6PEQ7"/>
<dbReference type="InterPro" id="IPR052895">
    <property type="entry name" value="HetReg/Transcr_Mod"/>
</dbReference>
<dbReference type="Proteomes" id="UP000235672">
    <property type="component" value="Unassembled WGS sequence"/>
</dbReference>
<accession>A0A2J6PEQ7</accession>
<dbReference type="PANTHER" id="PTHR24148">
    <property type="entry name" value="ANKYRIN REPEAT DOMAIN-CONTAINING PROTEIN 39 HOMOLOG-RELATED"/>
    <property type="match status" value="1"/>
</dbReference>